<feature type="binding site" evidence="4">
    <location>
        <position position="133"/>
    </location>
    <ligand>
        <name>S-adenosyl-L-methionine</name>
        <dbReference type="ChEBI" id="CHEBI:59789"/>
    </ligand>
</feature>
<dbReference type="InterPro" id="IPR029063">
    <property type="entry name" value="SAM-dependent_MTases_sf"/>
</dbReference>
<keyword evidence="3 4" id="KW-0949">S-adenosyl-L-methionine</keyword>
<protein>
    <recommendedName>
        <fullName evidence="4">Demethylmenaquinone methyltransferase</fullName>
        <ecNumber evidence="4">2.1.1.163</ecNumber>
    </recommendedName>
</protein>
<comment type="pathway">
    <text evidence="4">Quinol/quinone metabolism; menaquinone biosynthesis; menaquinol from 1,4-dihydroxy-2-naphthoate: step 2/2.</text>
</comment>
<dbReference type="CDD" id="cd02440">
    <property type="entry name" value="AdoMet_MTases"/>
    <property type="match status" value="1"/>
</dbReference>
<comment type="catalytic activity">
    <reaction evidence="4">
        <text>a 2-demethylmenaquinol + S-adenosyl-L-methionine = a menaquinol + S-adenosyl-L-homocysteine + H(+)</text>
        <dbReference type="Rhea" id="RHEA:42640"/>
        <dbReference type="Rhea" id="RHEA-COMP:9539"/>
        <dbReference type="Rhea" id="RHEA-COMP:9563"/>
        <dbReference type="ChEBI" id="CHEBI:15378"/>
        <dbReference type="ChEBI" id="CHEBI:18151"/>
        <dbReference type="ChEBI" id="CHEBI:55437"/>
        <dbReference type="ChEBI" id="CHEBI:57856"/>
        <dbReference type="ChEBI" id="CHEBI:59789"/>
        <dbReference type="EC" id="2.1.1.163"/>
    </reaction>
</comment>
<keyword evidence="5" id="KW-0830">Ubiquinone</keyword>
<evidence type="ECO:0000313" key="5">
    <source>
        <dbReference type="EMBL" id="EGL39195.1"/>
    </source>
</evidence>
<evidence type="ECO:0000256" key="1">
    <source>
        <dbReference type="ARBA" id="ARBA00022603"/>
    </source>
</evidence>
<feature type="binding site" evidence="4">
    <location>
        <position position="91"/>
    </location>
    <ligand>
        <name>S-adenosyl-L-methionine</name>
        <dbReference type="ChEBI" id="CHEBI:59789"/>
    </ligand>
</feature>
<keyword evidence="2 4" id="KW-0808">Transferase</keyword>
<dbReference type="EMBL" id="AFIJ01000039">
    <property type="protein sequence ID" value="EGL39195.1"/>
    <property type="molecule type" value="Genomic_DNA"/>
</dbReference>
<dbReference type="HAMAP" id="MF_01813">
    <property type="entry name" value="MenG_UbiE_methyltr"/>
    <property type="match status" value="1"/>
</dbReference>
<gene>
    <name evidence="5" type="primary">ubiE</name>
    <name evidence="4" type="synonym">menG</name>
    <name evidence="5" type="ORF">HMPREF1039_0551</name>
</gene>
<dbReference type="PANTHER" id="PTHR43591:SF24">
    <property type="entry name" value="2-METHOXY-6-POLYPRENYL-1,4-BENZOQUINOL METHYLASE, MITOCHONDRIAL"/>
    <property type="match status" value="1"/>
</dbReference>
<feature type="binding site" evidence="4">
    <location>
        <position position="71"/>
    </location>
    <ligand>
        <name>S-adenosyl-L-methionine</name>
        <dbReference type="ChEBI" id="CHEBI:59789"/>
    </ligand>
</feature>
<evidence type="ECO:0000313" key="6">
    <source>
        <dbReference type="Proteomes" id="UP000004018"/>
    </source>
</evidence>
<name>A0ABP2L2I9_9FIRM</name>
<dbReference type="InterPro" id="IPR004033">
    <property type="entry name" value="UbiE/COQ5_MeTrFase"/>
</dbReference>
<dbReference type="Pfam" id="PF01209">
    <property type="entry name" value="Ubie_methyltran"/>
    <property type="match status" value="1"/>
</dbReference>
<dbReference type="PANTHER" id="PTHR43591">
    <property type="entry name" value="METHYLTRANSFERASE"/>
    <property type="match status" value="1"/>
</dbReference>
<dbReference type="Gene3D" id="3.40.50.150">
    <property type="entry name" value="Vaccinia Virus protein VP39"/>
    <property type="match status" value="1"/>
</dbReference>
<comment type="similarity">
    <text evidence="4">Belongs to the class I-like SAM-binding methyltransferase superfamily. MenG/UbiE family.</text>
</comment>
<dbReference type="Proteomes" id="UP000004018">
    <property type="component" value="Unassembled WGS sequence"/>
</dbReference>
<keyword evidence="4" id="KW-0474">Menaquinone biosynthesis</keyword>
<dbReference type="EC" id="2.1.1.163" evidence="4"/>
<evidence type="ECO:0000256" key="2">
    <source>
        <dbReference type="ARBA" id="ARBA00022679"/>
    </source>
</evidence>
<proteinExistence type="inferred from homology"/>
<comment type="caution">
    <text evidence="5">The sequence shown here is derived from an EMBL/GenBank/DDBJ whole genome shotgun (WGS) entry which is preliminary data.</text>
</comment>
<accession>A0ABP2L2I9</accession>
<dbReference type="PROSITE" id="PS51608">
    <property type="entry name" value="SAM_MT_UBIE"/>
    <property type="match status" value="1"/>
</dbReference>
<dbReference type="GO" id="GO:0032259">
    <property type="term" value="P:methylation"/>
    <property type="evidence" value="ECO:0007669"/>
    <property type="project" value="UniProtKB-KW"/>
</dbReference>
<evidence type="ECO:0000256" key="4">
    <source>
        <dbReference type="HAMAP-Rule" id="MF_01813"/>
    </source>
</evidence>
<dbReference type="GO" id="GO:0008168">
    <property type="term" value="F:methyltransferase activity"/>
    <property type="evidence" value="ECO:0007669"/>
    <property type="project" value="UniProtKB-KW"/>
</dbReference>
<reference evidence="5 6" key="1">
    <citation type="submission" date="2011-04" db="EMBL/GenBank/DDBJ databases">
        <authorList>
            <person name="Harkins D.M."/>
            <person name="Madupu R."/>
            <person name="Durkin A.S."/>
            <person name="Torralba M."/>
            <person name="Methe B."/>
            <person name="Sutton G.G."/>
            <person name="Nelson K.E."/>
        </authorList>
    </citation>
    <scope>NUCLEOTIDE SEQUENCE [LARGE SCALE GENOMIC DNA]</scope>
    <source>
        <strain evidence="5 6">UPII 199-6</strain>
    </source>
</reference>
<keyword evidence="6" id="KW-1185">Reference proteome</keyword>
<organism evidence="5 6">
    <name type="scientific">Megasphaera lornae</name>
    <dbReference type="NCBI Taxonomy" id="1000568"/>
    <lineage>
        <taxon>Bacteria</taxon>
        <taxon>Bacillati</taxon>
        <taxon>Bacillota</taxon>
        <taxon>Negativicutes</taxon>
        <taxon>Veillonellales</taxon>
        <taxon>Veillonellaceae</taxon>
        <taxon>Megasphaera</taxon>
    </lineage>
</organism>
<sequence>MALSCWAVRYMANLSKAEKVYTVFEHIARTYDRGNKRISLGRERVWKEALIQRVCAYVPEAGAILDVCCGTGDIAIGIADKRPQCRVWGLDFSPAMLQRAQEKSKGIKNVLWKKGDAVHLPFPTAYFDSAVISFGLRNTPDYGRVLQEMSRVVKAGGTIWCLDSFLPESRWIRPWYSLYFHYVMPVLGGGRRCRQEYRWLWESTCRFINRRELERLFVQAGLTLLKHSSYMFGACLLQGGLKDSHRK</sequence>
<comment type="function">
    <text evidence="4">Methyltransferase required for the conversion of demethylmenaquinol (DMKH2) to menaquinol (MKH2).</text>
</comment>
<feature type="binding site" evidence="4">
    <location>
        <begin position="116"/>
        <end position="117"/>
    </location>
    <ligand>
        <name>S-adenosyl-L-methionine</name>
        <dbReference type="ChEBI" id="CHEBI:59789"/>
    </ligand>
</feature>
<dbReference type="NCBIfam" id="TIGR01934">
    <property type="entry name" value="MenG_MenH_UbiE"/>
    <property type="match status" value="1"/>
</dbReference>
<keyword evidence="1 4" id="KW-0489">Methyltransferase</keyword>
<evidence type="ECO:0000256" key="3">
    <source>
        <dbReference type="ARBA" id="ARBA00022691"/>
    </source>
</evidence>
<dbReference type="SUPFAM" id="SSF53335">
    <property type="entry name" value="S-adenosyl-L-methionine-dependent methyltransferases"/>
    <property type="match status" value="1"/>
</dbReference>